<dbReference type="GO" id="GO:0003691">
    <property type="term" value="F:double-stranded telomeric DNA binding"/>
    <property type="evidence" value="ECO:0007669"/>
    <property type="project" value="TreeGrafter"/>
</dbReference>
<keyword evidence="11" id="KW-0862">Zinc</keyword>
<keyword evidence="7" id="KW-0479">Metal-binding</keyword>
<evidence type="ECO:0000256" key="13">
    <source>
        <dbReference type="ARBA" id="ARBA00022842"/>
    </source>
</evidence>
<protein>
    <recommendedName>
        <fullName evidence="5">DNA repair protein RAD50</fullName>
    </recommendedName>
</protein>
<evidence type="ECO:0000259" key="20">
    <source>
        <dbReference type="Pfam" id="PF13476"/>
    </source>
</evidence>
<dbReference type="InterPro" id="IPR038729">
    <property type="entry name" value="Rad50/SbcC_AAA"/>
</dbReference>
<comment type="cofactor">
    <cofactor evidence="1">
        <name>Zn(2+)</name>
        <dbReference type="ChEBI" id="CHEBI:29105"/>
    </cofactor>
</comment>
<dbReference type="GO" id="GO:0046872">
    <property type="term" value="F:metal ion binding"/>
    <property type="evidence" value="ECO:0007669"/>
    <property type="project" value="UniProtKB-KW"/>
</dbReference>
<comment type="caution">
    <text evidence="21">The sequence shown here is derived from an EMBL/GenBank/DDBJ whole genome shotgun (WGS) entry which is preliminary data.</text>
</comment>
<dbReference type="GO" id="GO:0005524">
    <property type="term" value="F:ATP binding"/>
    <property type="evidence" value="ECO:0007669"/>
    <property type="project" value="UniProtKB-KW"/>
</dbReference>
<dbReference type="Gene3D" id="3.40.50.300">
    <property type="entry name" value="P-loop containing nucleotide triphosphate hydrolases"/>
    <property type="match status" value="2"/>
</dbReference>
<reference evidence="21 22" key="1">
    <citation type="submission" date="2019-01" db="EMBL/GenBank/DDBJ databases">
        <title>Nuclear Genome Assembly of the Microalgal Biofuel strain Nannochloropsis salina CCMP1776.</title>
        <authorList>
            <person name="Hovde B."/>
        </authorList>
    </citation>
    <scope>NUCLEOTIDE SEQUENCE [LARGE SCALE GENOMIC DNA]</scope>
    <source>
        <strain evidence="21 22">CCMP1776</strain>
    </source>
</reference>
<keyword evidence="12" id="KW-0067">ATP-binding</keyword>
<dbReference type="EMBL" id="SDOX01000019">
    <property type="protein sequence ID" value="TFJ84516.1"/>
    <property type="molecule type" value="Genomic_DNA"/>
</dbReference>
<evidence type="ECO:0000313" key="22">
    <source>
        <dbReference type="Proteomes" id="UP000355283"/>
    </source>
</evidence>
<dbReference type="GO" id="GO:0000722">
    <property type="term" value="P:telomere maintenance via recombination"/>
    <property type="evidence" value="ECO:0007669"/>
    <property type="project" value="TreeGrafter"/>
</dbReference>
<keyword evidence="16" id="KW-0539">Nucleus</keyword>
<evidence type="ECO:0000256" key="1">
    <source>
        <dbReference type="ARBA" id="ARBA00001947"/>
    </source>
</evidence>
<dbReference type="GO" id="GO:0000794">
    <property type="term" value="C:condensed nuclear chromosome"/>
    <property type="evidence" value="ECO:0007669"/>
    <property type="project" value="TreeGrafter"/>
</dbReference>
<dbReference type="SUPFAM" id="SSF52540">
    <property type="entry name" value="P-loop containing nucleoside triphosphate hydrolases"/>
    <property type="match status" value="1"/>
</dbReference>
<feature type="coiled-coil region" evidence="19">
    <location>
        <begin position="508"/>
        <end position="558"/>
    </location>
</feature>
<evidence type="ECO:0000256" key="2">
    <source>
        <dbReference type="ARBA" id="ARBA00004123"/>
    </source>
</evidence>
<dbReference type="GO" id="GO:0051880">
    <property type="term" value="F:G-quadruplex DNA binding"/>
    <property type="evidence" value="ECO:0007669"/>
    <property type="project" value="TreeGrafter"/>
</dbReference>
<evidence type="ECO:0000256" key="5">
    <source>
        <dbReference type="ARBA" id="ARBA00017893"/>
    </source>
</evidence>
<evidence type="ECO:0000256" key="11">
    <source>
        <dbReference type="ARBA" id="ARBA00022833"/>
    </source>
</evidence>
<keyword evidence="10" id="KW-0378">Hydrolase</keyword>
<dbReference type="GO" id="GO:0070192">
    <property type="term" value="P:chromosome organization involved in meiotic cell cycle"/>
    <property type="evidence" value="ECO:0007669"/>
    <property type="project" value="TreeGrafter"/>
</dbReference>
<feature type="coiled-coil region" evidence="19">
    <location>
        <begin position="903"/>
        <end position="1010"/>
    </location>
</feature>
<evidence type="ECO:0000256" key="8">
    <source>
        <dbReference type="ARBA" id="ARBA00022741"/>
    </source>
</evidence>
<dbReference type="GO" id="GO:0043047">
    <property type="term" value="F:single-stranded telomeric DNA binding"/>
    <property type="evidence" value="ECO:0007669"/>
    <property type="project" value="TreeGrafter"/>
</dbReference>
<evidence type="ECO:0000256" key="14">
    <source>
        <dbReference type="ARBA" id="ARBA00023054"/>
    </source>
</evidence>
<dbReference type="GO" id="GO:0006302">
    <property type="term" value="P:double-strand break repair"/>
    <property type="evidence" value="ECO:0007669"/>
    <property type="project" value="InterPro"/>
</dbReference>
<evidence type="ECO:0000256" key="6">
    <source>
        <dbReference type="ARBA" id="ARBA00022454"/>
    </source>
</evidence>
<keyword evidence="14 19" id="KW-0175">Coiled coil</keyword>
<evidence type="ECO:0000256" key="10">
    <source>
        <dbReference type="ARBA" id="ARBA00022801"/>
    </source>
</evidence>
<keyword evidence="22" id="KW-1185">Reference proteome</keyword>
<sequence>MAGLEKMALRGIRSFSPDDEQTIEFYSPLTMIVGQNGSGKTTIIECLKYACTGKLPPGGASTSGQSWIHDPKLTDDTEVKASIKLRFKARDGKRMVVVRSLQLQYKGKSKNPTFKQLEGVIKTINPVTKKSESLGHKCQDLNAFVPQATDISAAILESVVFCHQEESSWPLQDGATLKKKFDDIFESARYTKALEAIEKCRKGRAEELKNLRLDLAALTENRETASDIRHELERKTAEIQDIQAKQETVADRINTLQARLRQAEEALVEVKGVLQALGTNEMLVKERTRAVAEKKKSLGCQEMEGETDESLQERLASFAKEHEDVQRELTRLRQKETTHKKATENYRAEMQRMVGQRGELKAKMGQVQQLMADRNREIVAVCDAYALPLPRTLAGTLSQASGTERGDGGNTAILSHAAAELPVMEIKRFFSDFQGKQETLSQELEAFKTEQSRCLTKERAEMTELEAKLLANESGKTARQAEMRKIEEKYTEITNELHRQAAVPASVLSSMQQEVERARTDYEVVAAKEKGMEFEKTVKNLEKTLREVAVELDGEQKVWESMKENSKERTEYDVNQREHASKMERLEAEVARFNSSMYRPFLSHDLAPDLNTMQQAVTELNANLIPTHATAVKTQADALVQARQELTEIGTNQARDKREADMYAAEIDGLEKRSAVEKARHILEALQEEFAEKIRKNPEKYPYRFDDRDIEGALREVQAVVDTDIRSLHEFRTKKGFCELLIDQSKEASTCMCCTTPLNAKGVELLEESLATGIRKWTDKVQKLEVSLPRHQQQLADLRACATDVKELIPLRAKLREVEERMNFANEQNAKWRASVRSLEEEMVEKERQKKKVEECLAQVTGMSSTCAELYKKREELDFKRKRLQTYSVDGDERGLEAVEASLKSLRATQTETNRHLQETQAEQSKAAKRMINQAELVRAAEAALEEKVKMMSRSQELEQEKTRLKARQCEVEAEVQLATEEEIPLRQALKQYQADFETLKVRLDAEEADKQRKRIECIQRYQGFDALQCKLQDWEKKGLGTQLVELEAAQARLKQDLQGVEGQLEELAPQIQVVANRSEGKDQLRRQIEDNVTYRRMLSELEKEKEELAMLRKRVDENEEKEALERALDKVQNQYRDAREMKIRNEARIDTLTAVQQEQQAKLRSDKLKNIEKRFRNVKIMAETTMLAVEDLQKYHKALDRALMQYHKMKIEEINKIIRELWTRTYRGNDIEEIAIVSGEDGGGRATRSYNYRVVMKKGATLLDMRGRCSAGQRVLASIVIRLALAETFCISCGVMTLDEPTTNLDHENKEGLAGAIARLIAERSRQQNFQLIVITHDEDFVDMVKQELSTQTGFSMPEFYWRISREPAPGGRAYSTIQACEWGTI</sequence>
<proteinExistence type="inferred from homology"/>
<dbReference type="InterPro" id="IPR027417">
    <property type="entry name" value="P-loop_NTPase"/>
</dbReference>
<evidence type="ECO:0000313" key="21">
    <source>
        <dbReference type="EMBL" id="TFJ84516.1"/>
    </source>
</evidence>
<evidence type="ECO:0000256" key="4">
    <source>
        <dbReference type="ARBA" id="ARBA00009439"/>
    </source>
</evidence>
<evidence type="ECO:0000256" key="12">
    <source>
        <dbReference type="ARBA" id="ARBA00022840"/>
    </source>
</evidence>
<feature type="coiled-coil region" evidence="19">
    <location>
        <begin position="815"/>
        <end position="859"/>
    </location>
</feature>
<keyword evidence="9" id="KW-0227">DNA damage</keyword>
<dbReference type="GO" id="GO:0007004">
    <property type="term" value="P:telomere maintenance via telomerase"/>
    <property type="evidence" value="ECO:0007669"/>
    <property type="project" value="TreeGrafter"/>
</dbReference>
<dbReference type="GO" id="GO:0030870">
    <property type="term" value="C:Mre11 complex"/>
    <property type="evidence" value="ECO:0007669"/>
    <property type="project" value="TreeGrafter"/>
</dbReference>
<dbReference type="Pfam" id="PF13476">
    <property type="entry name" value="AAA_23"/>
    <property type="match status" value="1"/>
</dbReference>
<evidence type="ECO:0000256" key="18">
    <source>
        <dbReference type="ARBA" id="ARBA00049360"/>
    </source>
</evidence>
<evidence type="ECO:0000256" key="16">
    <source>
        <dbReference type="ARBA" id="ARBA00023242"/>
    </source>
</evidence>
<organism evidence="21 22">
    <name type="scientific">Nannochloropsis salina CCMP1776</name>
    <dbReference type="NCBI Taxonomy" id="1027361"/>
    <lineage>
        <taxon>Eukaryota</taxon>
        <taxon>Sar</taxon>
        <taxon>Stramenopiles</taxon>
        <taxon>Ochrophyta</taxon>
        <taxon>Eustigmatophyceae</taxon>
        <taxon>Eustigmatales</taxon>
        <taxon>Monodopsidaceae</taxon>
        <taxon>Microchloropsis</taxon>
        <taxon>Microchloropsis salina</taxon>
    </lineage>
</organism>
<name>A0A4D9CZP1_9STRA</name>
<dbReference type="PANTHER" id="PTHR18867">
    <property type="entry name" value="RAD50"/>
    <property type="match status" value="1"/>
</dbReference>
<keyword evidence="17" id="KW-0469">Meiosis</keyword>
<evidence type="ECO:0000256" key="17">
    <source>
        <dbReference type="ARBA" id="ARBA00023254"/>
    </source>
</evidence>
<feature type="coiled-coil region" evidence="19">
    <location>
        <begin position="1044"/>
        <end position="1149"/>
    </location>
</feature>
<evidence type="ECO:0000256" key="9">
    <source>
        <dbReference type="ARBA" id="ARBA00022763"/>
    </source>
</evidence>
<accession>A0A4D9CZP1</accession>
<evidence type="ECO:0000256" key="3">
    <source>
        <dbReference type="ARBA" id="ARBA00004286"/>
    </source>
</evidence>
<evidence type="ECO:0000256" key="15">
    <source>
        <dbReference type="ARBA" id="ARBA00023204"/>
    </source>
</evidence>
<feature type="domain" description="Rad50/SbcC-type AAA" evidence="20">
    <location>
        <begin position="6"/>
        <end position="262"/>
    </location>
</feature>
<evidence type="ECO:0000256" key="7">
    <source>
        <dbReference type="ARBA" id="ARBA00022723"/>
    </source>
</evidence>
<comment type="catalytic activity">
    <reaction evidence="18">
        <text>ATP + H2O = ADP + phosphate + H(+)</text>
        <dbReference type="Rhea" id="RHEA:13065"/>
        <dbReference type="ChEBI" id="CHEBI:15377"/>
        <dbReference type="ChEBI" id="CHEBI:15378"/>
        <dbReference type="ChEBI" id="CHEBI:30616"/>
        <dbReference type="ChEBI" id="CHEBI:43474"/>
        <dbReference type="ChEBI" id="CHEBI:456216"/>
    </reaction>
</comment>
<comment type="similarity">
    <text evidence="4">Belongs to the SMC family. RAD50 subfamily.</text>
</comment>
<keyword evidence="15" id="KW-0234">DNA repair</keyword>
<dbReference type="OrthoDB" id="18797at2759"/>
<keyword evidence="6" id="KW-0158">Chromosome</keyword>
<feature type="coiled-coil region" evidence="19">
    <location>
        <begin position="201"/>
        <end position="273"/>
    </location>
</feature>
<keyword evidence="13" id="KW-0460">Magnesium</keyword>
<keyword evidence="8" id="KW-0547">Nucleotide-binding</keyword>
<gene>
    <name evidence="21" type="ORF">NSK_004501</name>
</gene>
<dbReference type="GO" id="GO:0016887">
    <property type="term" value="F:ATP hydrolysis activity"/>
    <property type="evidence" value="ECO:0007669"/>
    <property type="project" value="InterPro"/>
</dbReference>
<dbReference type="Proteomes" id="UP000355283">
    <property type="component" value="Unassembled WGS sequence"/>
</dbReference>
<dbReference type="FunFam" id="3.40.50.300:FF:000593">
    <property type="entry name" value="DNA repair protein RAD50"/>
    <property type="match status" value="1"/>
</dbReference>
<comment type="subcellular location">
    <subcellularLocation>
        <location evidence="3">Chromosome</location>
    </subcellularLocation>
    <subcellularLocation>
        <location evidence="2">Nucleus</location>
    </subcellularLocation>
</comment>
<dbReference type="PANTHER" id="PTHR18867:SF12">
    <property type="entry name" value="DNA REPAIR PROTEIN RAD50"/>
    <property type="match status" value="1"/>
</dbReference>
<feature type="coiled-coil region" evidence="19">
    <location>
        <begin position="308"/>
        <end position="335"/>
    </location>
</feature>
<evidence type="ECO:0000256" key="19">
    <source>
        <dbReference type="SAM" id="Coils"/>
    </source>
</evidence>